<dbReference type="InterPro" id="IPR038731">
    <property type="entry name" value="RgtA/B/C-like"/>
</dbReference>
<evidence type="ECO:0000313" key="10">
    <source>
        <dbReference type="EMBL" id="GGO30563.1"/>
    </source>
</evidence>
<comment type="caution">
    <text evidence="10">The sequence shown here is derived from an EMBL/GenBank/DDBJ whole genome shotgun (WGS) entry which is preliminary data.</text>
</comment>
<feature type="transmembrane region" description="Helical" evidence="8">
    <location>
        <begin position="199"/>
        <end position="218"/>
    </location>
</feature>
<proteinExistence type="predicted"/>
<feature type="transmembrane region" description="Helical" evidence="8">
    <location>
        <begin position="247"/>
        <end position="268"/>
    </location>
</feature>
<evidence type="ECO:0000256" key="2">
    <source>
        <dbReference type="ARBA" id="ARBA00022475"/>
    </source>
</evidence>
<sequence length="498" mass="52384">MTMPDITQRTRSFVVPWPVVLMAGLVVALLLAFSGAYGFLGDEMYFVVAGRHPAFGYVDQPPLTPLLSAASVGLLGVSPTAVRVLPAVEAALVVVLVALISRDVGGSRRAQFLAAITAAVSGYLAAGHMDTTTGLDLLAWALILWLAVRLLAGADRRLWLAVGLTAGIGLQNKGTLLFLAAGLALGLLAARRWDVVRSPWPWAAIGIALLLWAPNLVWQATNGWPQLTMASRIAGYAADNRAQTVPLLWLFTGPILFAVSLAGAVWLLRSREAVPWRAIGIAGPVALVLVVATGGKAYYAIGTAAAFMAAGSIVVDRWLVRGHASIKGAIFTVAALVSGLLLAYLTLPVLPVATYAASTLPATVPDTANQIGWPAFVSTVKGAVAALPADERARAVILTNDYSEASALDLLGSGLPPVYSGHNSYWSWGPPPAQRTVVVHVGDWRPTDWSRFFVGCHDVARIDNGLGVPNGEQGKAISVCTGLKSSWTAMWPGLRTIS</sequence>
<feature type="transmembrane region" description="Helical" evidence="8">
    <location>
        <begin position="274"/>
        <end position="292"/>
    </location>
</feature>
<accession>A0A8H9HAU5</accession>
<feature type="transmembrane region" description="Helical" evidence="8">
    <location>
        <begin position="112"/>
        <end position="131"/>
    </location>
</feature>
<evidence type="ECO:0000256" key="8">
    <source>
        <dbReference type="SAM" id="Phobius"/>
    </source>
</evidence>
<dbReference type="InterPro" id="IPR050297">
    <property type="entry name" value="LipidA_mod_glycosyltrf_83"/>
</dbReference>
<keyword evidence="6 8" id="KW-1133">Transmembrane helix</keyword>
<evidence type="ECO:0000256" key="1">
    <source>
        <dbReference type="ARBA" id="ARBA00004651"/>
    </source>
</evidence>
<keyword evidence="5 8" id="KW-0812">Transmembrane</keyword>
<dbReference type="GO" id="GO:0016763">
    <property type="term" value="F:pentosyltransferase activity"/>
    <property type="evidence" value="ECO:0007669"/>
    <property type="project" value="TreeGrafter"/>
</dbReference>
<evidence type="ECO:0000256" key="3">
    <source>
        <dbReference type="ARBA" id="ARBA00022676"/>
    </source>
</evidence>
<gene>
    <name evidence="10" type="ORF">GCM10011574_67070</name>
</gene>
<name>A0A8H9HAU5_9ACTN</name>
<dbReference type="GO" id="GO:0005886">
    <property type="term" value="C:plasma membrane"/>
    <property type="evidence" value="ECO:0007669"/>
    <property type="project" value="UniProtKB-SubCell"/>
</dbReference>
<protein>
    <recommendedName>
        <fullName evidence="9">Glycosyltransferase RgtA/B/C/D-like domain-containing protein</fullName>
    </recommendedName>
</protein>
<feature type="transmembrane region" description="Helical" evidence="8">
    <location>
        <begin position="299"/>
        <end position="320"/>
    </location>
</feature>
<evidence type="ECO:0000256" key="7">
    <source>
        <dbReference type="ARBA" id="ARBA00023136"/>
    </source>
</evidence>
<keyword evidence="4" id="KW-0808">Transferase</keyword>
<comment type="subcellular location">
    <subcellularLocation>
        <location evidence="1">Cell membrane</location>
        <topology evidence="1">Multi-pass membrane protein</topology>
    </subcellularLocation>
</comment>
<evidence type="ECO:0000313" key="11">
    <source>
        <dbReference type="Proteomes" id="UP000653480"/>
    </source>
</evidence>
<feature type="transmembrane region" description="Helical" evidence="8">
    <location>
        <begin position="81"/>
        <end position="100"/>
    </location>
</feature>
<feature type="domain" description="Glycosyltransferase RgtA/B/C/D-like" evidence="9">
    <location>
        <begin position="59"/>
        <end position="218"/>
    </location>
</feature>
<dbReference type="PANTHER" id="PTHR33908">
    <property type="entry name" value="MANNOSYLTRANSFERASE YKCB-RELATED"/>
    <property type="match status" value="1"/>
</dbReference>
<keyword evidence="7 8" id="KW-0472">Membrane</keyword>
<feature type="transmembrane region" description="Helical" evidence="8">
    <location>
        <begin position="12"/>
        <end position="40"/>
    </location>
</feature>
<evidence type="ECO:0000256" key="6">
    <source>
        <dbReference type="ARBA" id="ARBA00022989"/>
    </source>
</evidence>
<reference evidence="10" key="1">
    <citation type="journal article" date="2014" name="Int. J. Syst. Evol. Microbiol.">
        <title>Complete genome sequence of Corynebacterium casei LMG S-19264T (=DSM 44701T), isolated from a smear-ripened cheese.</title>
        <authorList>
            <consortium name="US DOE Joint Genome Institute (JGI-PGF)"/>
            <person name="Walter F."/>
            <person name="Albersmeier A."/>
            <person name="Kalinowski J."/>
            <person name="Ruckert C."/>
        </authorList>
    </citation>
    <scope>NUCLEOTIDE SEQUENCE</scope>
    <source>
        <strain evidence="10">CGMCC 4.7138</strain>
    </source>
</reference>
<dbReference type="AlphaFoldDB" id="A0A8H9HAU5"/>
<feature type="transmembrane region" description="Helical" evidence="8">
    <location>
        <begin position="137"/>
        <end position="154"/>
    </location>
</feature>
<keyword evidence="11" id="KW-1185">Reference proteome</keyword>
<evidence type="ECO:0000259" key="9">
    <source>
        <dbReference type="Pfam" id="PF13231"/>
    </source>
</evidence>
<feature type="transmembrane region" description="Helical" evidence="8">
    <location>
        <begin position="326"/>
        <end position="347"/>
    </location>
</feature>
<evidence type="ECO:0000256" key="4">
    <source>
        <dbReference type="ARBA" id="ARBA00022679"/>
    </source>
</evidence>
<keyword evidence="3" id="KW-0328">Glycosyltransferase</keyword>
<evidence type="ECO:0000256" key="5">
    <source>
        <dbReference type="ARBA" id="ARBA00022692"/>
    </source>
</evidence>
<keyword evidence="2" id="KW-1003">Cell membrane</keyword>
<reference evidence="10" key="2">
    <citation type="submission" date="2020-09" db="EMBL/GenBank/DDBJ databases">
        <authorList>
            <person name="Sun Q."/>
            <person name="Zhou Y."/>
        </authorList>
    </citation>
    <scope>NUCLEOTIDE SEQUENCE</scope>
    <source>
        <strain evidence="10">CGMCC 4.7138</strain>
    </source>
</reference>
<organism evidence="10 11">
    <name type="scientific">Microbispora bryophytorum</name>
    <dbReference type="NCBI Taxonomy" id="1460882"/>
    <lineage>
        <taxon>Bacteria</taxon>
        <taxon>Bacillati</taxon>
        <taxon>Actinomycetota</taxon>
        <taxon>Actinomycetes</taxon>
        <taxon>Streptosporangiales</taxon>
        <taxon>Streptosporangiaceae</taxon>
        <taxon>Microbispora</taxon>
    </lineage>
</organism>
<dbReference type="EMBL" id="BMMN01000020">
    <property type="protein sequence ID" value="GGO30563.1"/>
    <property type="molecule type" value="Genomic_DNA"/>
</dbReference>
<dbReference type="GO" id="GO:0009103">
    <property type="term" value="P:lipopolysaccharide biosynthetic process"/>
    <property type="evidence" value="ECO:0007669"/>
    <property type="project" value="UniProtKB-ARBA"/>
</dbReference>
<dbReference type="Pfam" id="PF13231">
    <property type="entry name" value="PMT_2"/>
    <property type="match status" value="1"/>
</dbReference>
<feature type="transmembrane region" description="Helical" evidence="8">
    <location>
        <begin position="175"/>
        <end position="193"/>
    </location>
</feature>
<dbReference type="Proteomes" id="UP000653480">
    <property type="component" value="Unassembled WGS sequence"/>
</dbReference>
<dbReference type="PANTHER" id="PTHR33908:SF11">
    <property type="entry name" value="MEMBRANE PROTEIN"/>
    <property type="match status" value="1"/>
</dbReference>